<feature type="transmembrane region" description="Helical" evidence="6">
    <location>
        <begin position="430"/>
        <end position="450"/>
    </location>
</feature>
<dbReference type="Gene3D" id="1.20.1250.20">
    <property type="entry name" value="MFS general substrate transporter like domains"/>
    <property type="match status" value="1"/>
</dbReference>
<dbReference type="InterPro" id="IPR036259">
    <property type="entry name" value="MFS_trans_sf"/>
</dbReference>
<evidence type="ECO:0000256" key="1">
    <source>
        <dbReference type="ARBA" id="ARBA00004651"/>
    </source>
</evidence>
<keyword evidence="3 6" id="KW-0812">Transmembrane</keyword>
<feature type="transmembrane region" description="Helical" evidence="6">
    <location>
        <begin position="315"/>
        <end position="335"/>
    </location>
</feature>
<comment type="subcellular location">
    <subcellularLocation>
        <location evidence="1">Cell membrane</location>
        <topology evidence="1">Multi-pass membrane protein</topology>
    </subcellularLocation>
</comment>
<feature type="transmembrane region" description="Helical" evidence="6">
    <location>
        <begin position="277"/>
        <end position="295"/>
    </location>
</feature>
<organism evidence="8 9">
    <name type="scientific">Streptomyces corchorusii</name>
    <name type="common">Streptomyces chibaensis</name>
    <dbReference type="NCBI Taxonomy" id="1903"/>
    <lineage>
        <taxon>Bacteria</taxon>
        <taxon>Bacillati</taxon>
        <taxon>Actinomycetota</taxon>
        <taxon>Actinomycetes</taxon>
        <taxon>Kitasatosporales</taxon>
        <taxon>Streptomycetaceae</taxon>
        <taxon>Streptomyces</taxon>
    </lineage>
</organism>
<dbReference type="RefSeq" id="WP_059266848.1">
    <property type="nucleotide sequence ID" value="NZ_KQ948376.1"/>
</dbReference>
<gene>
    <name evidence="8" type="ORF">AQJ11_41210</name>
</gene>
<evidence type="ECO:0000256" key="4">
    <source>
        <dbReference type="ARBA" id="ARBA00022989"/>
    </source>
</evidence>
<dbReference type="SUPFAM" id="SSF103473">
    <property type="entry name" value="MFS general substrate transporter"/>
    <property type="match status" value="1"/>
</dbReference>
<accession>A0A117Q9H5</accession>
<keyword evidence="4 6" id="KW-1133">Transmembrane helix</keyword>
<feature type="domain" description="Major facilitator superfamily (MFS) profile" evidence="7">
    <location>
        <begin position="35"/>
        <end position="455"/>
    </location>
</feature>
<feature type="transmembrane region" description="Helical" evidence="6">
    <location>
        <begin position="401"/>
        <end position="424"/>
    </location>
</feature>
<feature type="transmembrane region" description="Helical" evidence="6">
    <location>
        <begin position="159"/>
        <end position="180"/>
    </location>
</feature>
<evidence type="ECO:0000256" key="2">
    <source>
        <dbReference type="ARBA" id="ARBA00022448"/>
    </source>
</evidence>
<feature type="transmembrane region" description="Helical" evidence="6">
    <location>
        <begin position="73"/>
        <end position="90"/>
    </location>
</feature>
<reference evidence="8 9" key="1">
    <citation type="submission" date="2015-10" db="EMBL/GenBank/DDBJ databases">
        <title>Draft genome sequence of Streptomyces corchorusii DSM 40340, type strain for the species Streptomyces corchorusii.</title>
        <authorList>
            <person name="Ruckert C."/>
            <person name="Winkler A."/>
            <person name="Kalinowski J."/>
            <person name="Kampfer P."/>
            <person name="Glaeser S."/>
        </authorList>
    </citation>
    <scope>NUCLEOTIDE SEQUENCE [LARGE SCALE GENOMIC DNA]</scope>
    <source>
        <strain evidence="8 9">DSM 40340</strain>
    </source>
</reference>
<comment type="caution">
    <text evidence="8">The sequence shown here is derived from an EMBL/GenBank/DDBJ whole genome shotgun (WGS) entry which is preliminary data.</text>
</comment>
<keyword evidence="5 6" id="KW-0472">Membrane</keyword>
<sequence length="470" mass="49164">MSEESAKVAPAPTHHGLSIGDRLDRLPVLPAHHRLTGVIGVGLLFDMYENNLSGVLSKVLQADFALNGTTLKLVLASAFLGQFLGAVVLGRLADRFGRRRAFLVNLALYSGASLAGAFAPSVGWLVATRFVAGIGIGAEQSLTDSYLADVLPARHRGRLIAWAYTIGFCGVPAVGLLAVWLVPLTPFGVAGWRWLFLLGALGSAVVWVLRRGLFESPRWLAAAGRHAEAEKLTARLEAQAGPAYVTTAPAPAPAATGARPSGGGMLRMLFSAPYRRRTVMTWVFCLLSTVGYYGFGTLAPQVLAAKGFDVVQGLGYTAVSFFGYPVGSLLSAPLMDRVERKVLVAVSACAMAAAGLGFAFAGSPGWVVAFGFGYTLLSNVFSAASHVLLAEQYPTAIRAGASGMAYSLSKLTAAALPFLLLPLLESGGAMLLFAVIAGAMAVLALDVVVLGERTTGRPVDGFPADRSPVR</sequence>
<dbReference type="EMBL" id="LMWP01000064">
    <property type="protein sequence ID" value="KUN16016.1"/>
    <property type="molecule type" value="Genomic_DNA"/>
</dbReference>
<feature type="transmembrane region" description="Helical" evidence="6">
    <location>
        <begin position="102"/>
        <end position="120"/>
    </location>
</feature>
<dbReference type="PANTHER" id="PTHR23511">
    <property type="entry name" value="SYNAPTIC VESICLE GLYCOPROTEIN 2"/>
    <property type="match status" value="1"/>
</dbReference>
<dbReference type="InterPro" id="IPR020846">
    <property type="entry name" value="MFS_dom"/>
</dbReference>
<feature type="transmembrane region" description="Helical" evidence="6">
    <location>
        <begin position="342"/>
        <end position="361"/>
    </location>
</feature>
<evidence type="ECO:0000256" key="3">
    <source>
        <dbReference type="ARBA" id="ARBA00022692"/>
    </source>
</evidence>
<feature type="transmembrane region" description="Helical" evidence="6">
    <location>
        <begin position="192"/>
        <end position="209"/>
    </location>
</feature>
<evidence type="ECO:0000256" key="5">
    <source>
        <dbReference type="ARBA" id="ARBA00023136"/>
    </source>
</evidence>
<dbReference type="PANTHER" id="PTHR23511:SF34">
    <property type="entry name" value="SYNAPTIC VESICLE GLYCOPROTEIN 2"/>
    <property type="match status" value="1"/>
</dbReference>
<proteinExistence type="predicted"/>
<evidence type="ECO:0000256" key="6">
    <source>
        <dbReference type="SAM" id="Phobius"/>
    </source>
</evidence>
<name>A0A117Q9H5_STRCK</name>
<dbReference type="CDD" id="cd17316">
    <property type="entry name" value="MFS_SV2_like"/>
    <property type="match status" value="1"/>
</dbReference>
<evidence type="ECO:0000313" key="8">
    <source>
        <dbReference type="EMBL" id="KUN16016.1"/>
    </source>
</evidence>
<dbReference type="InterPro" id="IPR005828">
    <property type="entry name" value="MFS_sugar_transport-like"/>
</dbReference>
<keyword evidence="2" id="KW-0813">Transport</keyword>
<keyword evidence="9" id="KW-1185">Reference proteome</keyword>
<evidence type="ECO:0000313" key="9">
    <source>
        <dbReference type="Proteomes" id="UP000053398"/>
    </source>
</evidence>
<dbReference type="Pfam" id="PF00083">
    <property type="entry name" value="Sugar_tr"/>
    <property type="match status" value="1"/>
</dbReference>
<dbReference type="GO" id="GO:0005886">
    <property type="term" value="C:plasma membrane"/>
    <property type="evidence" value="ECO:0007669"/>
    <property type="project" value="UniProtKB-SubCell"/>
</dbReference>
<evidence type="ECO:0000259" key="7">
    <source>
        <dbReference type="PROSITE" id="PS50850"/>
    </source>
</evidence>
<dbReference type="PROSITE" id="PS50850">
    <property type="entry name" value="MFS"/>
    <property type="match status" value="1"/>
</dbReference>
<feature type="transmembrane region" description="Helical" evidence="6">
    <location>
        <begin position="367"/>
        <end position="389"/>
    </location>
</feature>
<dbReference type="Proteomes" id="UP000053398">
    <property type="component" value="Unassembled WGS sequence"/>
</dbReference>
<dbReference type="GO" id="GO:0022857">
    <property type="term" value="F:transmembrane transporter activity"/>
    <property type="evidence" value="ECO:0007669"/>
    <property type="project" value="InterPro"/>
</dbReference>
<protein>
    <submittedName>
        <fullName evidence="8">MFS transporter</fullName>
    </submittedName>
</protein>
<dbReference type="AlphaFoldDB" id="A0A117Q9H5"/>